<evidence type="ECO:0000313" key="5">
    <source>
        <dbReference type="EMBL" id="CAA9247870.1"/>
    </source>
</evidence>
<dbReference type="SUPFAM" id="SSF53850">
    <property type="entry name" value="Periplasmic binding protein-like II"/>
    <property type="match status" value="1"/>
</dbReference>
<dbReference type="Pfam" id="PF13531">
    <property type="entry name" value="SBP_bac_11"/>
    <property type="match status" value="1"/>
</dbReference>
<evidence type="ECO:0000256" key="1">
    <source>
        <dbReference type="ARBA" id="ARBA00009175"/>
    </source>
</evidence>
<dbReference type="PIRSF" id="PIRSF004846">
    <property type="entry name" value="ModA"/>
    <property type="match status" value="1"/>
</dbReference>
<dbReference type="InterPro" id="IPR050682">
    <property type="entry name" value="ModA/WtpA"/>
</dbReference>
<dbReference type="PANTHER" id="PTHR30632:SF0">
    <property type="entry name" value="SULFATE-BINDING PROTEIN"/>
    <property type="match status" value="1"/>
</dbReference>
<name>A0A6J4IBY5_9CHLR</name>
<sequence length="282" mass="29893">MLGRRRRVLMAAGIGMLTACGESASTGSVAGRSDATPASTPEPRELVLLVASSLTDAFTEMGDDFPRQAGAAGVKLTFNFGASSLLRTQLEQGAPADVFVSADTIQMDQAVKAGLLDGTPQVFVRNRLVVVLPRENRAGVLTLADLAKPGLKVVTTPRDVPVGNYTRQALEKMAADGQFGVGLDQRVLANVVSEEANVRQVVTKVQLGEADAGVVYASDVTPRVAPEVRVIDIPDRFNTVAEYPIGVTKQTKAPATARRFVEYVRGPAGQAILKKHNFIPLA</sequence>
<evidence type="ECO:0000256" key="3">
    <source>
        <dbReference type="ARBA" id="ARBA00022729"/>
    </source>
</evidence>
<proteinExistence type="inferred from homology"/>
<dbReference type="NCBIfam" id="TIGR01256">
    <property type="entry name" value="modA"/>
    <property type="match status" value="1"/>
</dbReference>
<dbReference type="PROSITE" id="PS51257">
    <property type="entry name" value="PROKAR_LIPOPROTEIN"/>
    <property type="match status" value="1"/>
</dbReference>
<accession>A0A6J4IBY5</accession>
<dbReference type="EMBL" id="CADCTC010000121">
    <property type="protein sequence ID" value="CAA9247870.1"/>
    <property type="molecule type" value="Genomic_DNA"/>
</dbReference>
<feature type="binding site" evidence="4">
    <location>
        <position position="198"/>
    </location>
    <ligand>
        <name>molybdate</name>
        <dbReference type="ChEBI" id="CHEBI:36264"/>
    </ligand>
</feature>
<evidence type="ECO:0000256" key="2">
    <source>
        <dbReference type="ARBA" id="ARBA00022723"/>
    </source>
</evidence>
<dbReference type="PANTHER" id="PTHR30632">
    <property type="entry name" value="MOLYBDATE-BINDING PERIPLASMIC PROTEIN"/>
    <property type="match status" value="1"/>
</dbReference>
<protein>
    <submittedName>
        <fullName evidence="5">Molybdenum ABC transporter, substrate-binding protein ModA</fullName>
    </submittedName>
</protein>
<reference evidence="5" key="1">
    <citation type="submission" date="2020-02" db="EMBL/GenBank/DDBJ databases">
        <authorList>
            <person name="Meier V. D."/>
        </authorList>
    </citation>
    <scope>NUCLEOTIDE SEQUENCE</scope>
    <source>
        <strain evidence="5">AVDCRST_MAG77</strain>
    </source>
</reference>
<keyword evidence="3" id="KW-0732">Signal</keyword>
<evidence type="ECO:0000256" key="4">
    <source>
        <dbReference type="PIRSR" id="PIRSR004846-1"/>
    </source>
</evidence>
<dbReference type="GO" id="GO:0046872">
    <property type="term" value="F:metal ion binding"/>
    <property type="evidence" value="ECO:0007669"/>
    <property type="project" value="UniProtKB-KW"/>
</dbReference>
<dbReference type="CDD" id="cd13538">
    <property type="entry name" value="PBP2_ModA_like_1"/>
    <property type="match status" value="1"/>
</dbReference>
<dbReference type="AlphaFoldDB" id="A0A6J4IBY5"/>
<feature type="binding site" evidence="4">
    <location>
        <position position="83"/>
    </location>
    <ligand>
        <name>molybdate</name>
        <dbReference type="ChEBI" id="CHEBI:36264"/>
    </ligand>
</feature>
<dbReference type="Gene3D" id="3.40.190.10">
    <property type="entry name" value="Periplasmic binding protein-like II"/>
    <property type="match status" value="2"/>
</dbReference>
<dbReference type="InterPro" id="IPR005950">
    <property type="entry name" value="ModA"/>
</dbReference>
<dbReference type="GO" id="GO:0030973">
    <property type="term" value="F:molybdate ion binding"/>
    <property type="evidence" value="ECO:0007669"/>
    <property type="project" value="TreeGrafter"/>
</dbReference>
<keyword evidence="4" id="KW-0500">Molybdenum</keyword>
<feature type="binding site" evidence="4">
    <location>
        <position position="216"/>
    </location>
    <ligand>
        <name>molybdate</name>
        <dbReference type="ChEBI" id="CHEBI:36264"/>
    </ligand>
</feature>
<feature type="binding site" evidence="4">
    <location>
        <position position="53"/>
    </location>
    <ligand>
        <name>molybdate</name>
        <dbReference type="ChEBI" id="CHEBI:36264"/>
    </ligand>
</feature>
<dbReference type="GO" id="GO:0015689">
    <property type="term" value="P:molybdate ion transport"/>
    <property type="evidence" value="ECO:0007669"/>
    <property type="project" value="InterPro"/>
</dbReference>
<gene>
    <name evidence="5" type="ORF">AVDCRST_MAG77-2978</name>
</gene>
<comment type="similarity">
    <text evidence="1">Belongs to the bacterial solute-binding protein ModA family.</text>
</comment>
<organism evidence="5">
    <name type="scientific">uncultured Chloroflexota bacterium</name>
    <dbReference type="NCBI Taxonomy" id="166587"/>
    <lineage>
        <taxon>Bacteria</taxon>
        <taxon>Bacillati</taxon>
        <taxon>Chloroflexota</taxon>
        <taxon>environmental samples</taxon>
    </lineage>
</organism>
<keyword evidence="2 4" id="KW-0479">Metal-binding</keyword>